<evidence type="ECO:0000313" key="1">
    <source>
        <dbReference type="EMBL" id="KDQ13906.1"/>
    </source>
</evidence>
<dbReference type="AlphaFoldDB" id="A0A067MQQ4"/>
<proteinExistence type="predicted"/>
<sequence>MAALPHPQLQAYQCPTYPPYHTYHAIWHLRSLFSGRPLGGSAAALPLFGGASAWPSQPQRCSQTFDLVGWVLSSTNCILSLLLLLSTSARVYTVAPPHQVLMFDYMLSMH</sequence>
<protein>
    <submittedName>
        <fullName evidence="1">Uncharacterized protein</fullName>
    </submittedName>
</protein>
<dbReference type="Proteomes" id="UP000027195">
    <property type="component" value="Unassembled WGS sequence"/>
</dbReference>
<dbReference type="EMBL" id="KL198040">
    <property type="protein sequence ID" value="KDQ13906.1"/>
    <property type="molecule type" value="Genomic_DNA"/>
</dbReference>
<reference evidence="2" key="1">
    <citation type="journal article" date="2014" name="Proc. Natl. Acad. Sci. U.S.A.">
        <title>Extensive sampling of basidiomycete genomes demonstrates inadequacy of the white-rot/brown-rot paradigm for wood decay fungi.</title>
        <authorList>
            <person name="Riley R."/>
            <person name="Salamov A.A."/>
            <person name="Brown D.W."/>
            <person name="Nagy L.G."/>
            <person name="Floudas D."/>
            <person name="Held B.W."/>
            <person name="Levasseur A."/>
            <person name="Lombard V."/>
            <person name="Morin E."/>
            <person name="Otillar R."/>
            <person name="Lindquist E.A."/>
            <person name="Sun H."/>
            <person name="LaButti K.M."/>
            <person name="Schmutz J."/>
            <person name="Jabbour D."/>
            <person name="Luo H."/>
            <person name="Baker S.E."/>
            <person name="Pisabarro A.G."/>
            <person name="Walton J.D."/>
            <person name="Blanchette R.A."/>
            <person name="Henrissat B."/>
            <person name="Martin F."/>
            <person name="Cullen D."/>
            <person name="Hibbett D.S."/>
            <person name="Grigoriev I.V."/>
        </authorList>
    </citation>
    <scope>NUCLEOTIDE SEQUENCE [LARGE SCALE GENOMIC DNA]</scope>
    <source>
        <strain evidence="2">FD-172 SS1</strain>
    </source>
</reference>
<accession>A0A067MQQ4</accession>
<name>A0A067MQQ4_BOTB1</name>
<keyword evidence="2" id="KW-1185">Reference proteome</keyword>
<evidence type="ECO:0000313" key="2">
    <source>
        <dbReference type="Proteomes" id="UP000027195"/>
    </source>
</evidence>
<dbReference type="InParanoid" id="A0A067MQQ4"/>
<gene>
    <name evidence="1" type="ORF">BOTBODRAFT_175042</name>
</gene>
<dbReference type="HOGENOM" id="CLU_2170656_0_0_1"/>
<organism evidence="1 2">
    <name type="scientific">Botryobasidium botryosum (strain FD-172 SS1)</name>
    <dbReference type="NCBI Taxonomy" id="930990"/>
    <lineage>
        <taxon>Eukaryota</taxon>
        <taxon>Fungi</taxon>
        <taxon>Dikarya</taxon>
        <taxon>Basidiomycota</taxon>
        <taxon>Agaricomycotina</taxon>
        <taxon>Agaricomycetes</taxon>
        <taxon>Cantharellales</taxon>
        <taxon>Botryobasidiaceae</taxon>
        <taxon>Botryobasidium</taxon>
    </lineage>
</organism>